<dbReference type="AlphaFoldDB" id="A0ABC9TWC6"/>
<dbReference type="PANTHER" id="PTHR43567">
    <property type="entry name" value="FLAVOREDOXIN-RELATED-RELATED"/>
    <property type="match status" value="1"/>
</dbReference>
<evidence type="ECO:0000256" key="3">
    <source>
        <dbReference type="ARBA" id="ARBA00038054"/>
    </source>
</evidence>
<dbReference type="GO" id="GO:0016646">
    <property type="term" value="F:oxidoreductase activity, acting on the CH-NH group of donors, NAD or NADP as acceptor"/>
    <property type="evidence" value="ECO:0007669"/>
    <property type="project" value="UniProtKB-ARBA"/>
</dbReference>
<keyword evidence="2" id="KW-0285">Flavoprotein</keyword>
<evidence type="ECO:0000313" key="6">
    <source>
        <dbReference type="Proteomes" id="UP000016491"/>
    </source>
</evidence>
<name>A0ABC9TWC6_CLOSY</name>
<dbReference type="EMBL" id="AWSU01000224">
    <property type="protein sequence ID" value="ERI76023.1"/>
    <property type="molecule type" value="Genomic_DNA"/>
</dbReference>
<dbReference type="InterPro" id="IPR052174">
    <property type="entry name" value="Flavoredoxin"/>
</dbReference>
<dbReference type="SUPFAM" id="SSF50475">
    <property type="entry name" value="FMN-binding split barrel"/>
    <property type="match status" value="1"/>
</dbReference>
<evidence type="ECO:0000256" key="1">
    <source>
        <dbReference type="ARBA" id="ARBA00001917"/>
    </source>
</evidence>
<organism evidence="5 6">
    <name type="scientific">[Clostridium] symbiosum ATCC 14940</name>
    <dbReference type="NCBI Taxonomy" id="411472"/>
    <lineage>
        <taxon>Bacteria</taxon>
        <taxon>Bacillati</taxon>
        <taxon>Bacillota</taxon>
        <taxon>Clostridia</taxon>
        <taxon>Lachnospirales</taxon>
        <taxon>Lachnospiraceae</taxon>
        <taxon>Otoolea</taxon>
    </lineage>
</organism>
<comment type="cofactor">
    <cofactor evidence="1">
        <name>FMN</name>
        <dbReference type="ChEBI" id="CHEBI:58210"/>
    </cofactor>
</comment>
<dbReference type="Proteomes" id="UP000016491">
    <property type="component" value="Unassembled WGS sequence"/>
</dbReference>
<dbReference type="InterPro" id="IPR002563">
    <property type="entry name" value="Flavin_Rdtase-like_dom"/>
</dbReference>
<evidence type="ECO:0000259" key="4">
    <source>
        <dbReference type="SMART" id="SM00903"/>
    </source>
</evidence>
<proteinExistence type="inferred from homology"/>
<evidence type="ECO:0000256" key="2">
    <source>
        <dbReference type="ARBA" id="ARBA00022630"/>
    </source>
</evidence>
<dbReference type="Gene3D" id="2.30.110.10">
    <property type="entry name" value="Electron Transport, Fmn-binding Protein, Chain A"/>
    <property type="match status" value="1"/>
</dbReference>
<accession>A0ABC9TWC6</accession>
<feature type="domain" description="Flavin reductase like" evidence="4">
    <location>
        <begin position="36"/>
        <end position="182"/>
    </location>
</feature>
<protein>
    <submittedName>
        <fullName evidence="5">Flavin reductase-like protein</fullName>
    </submittedName>
</protein>
<comment type="caution">
    <text evidence="5">The sequence shown here is derived from an EMBL/GenBank/DDBJ whole genome shotgun (WGS) entry which is preliminary data.</text>
</comment>
<dbReference type="Pfam" id="PF01613">
    <property type="entry name" value="Flavin_Reduct"/>
    <property type="match status" value="1"/>
</dbReference>
<evidence type="ECO:0000313" key="5">
    <source>
        <dbReference type="EMBL" id="ERI76023.1"/>
    </source>
</evidence>
<dbReference type="InterPro" id="IPR012349">
    <property type="entry name" value="Split_barrel_FMN-bd"/>
</dbReference>
<gene>
    <name evidence="5" type="ORF">CLOSYM_02882</name>
</gene>
<comment type="similarity">
    <text evidence="3">Belongs to the flavoredoxin family.</text>
</comment>
<dbReference type="PANTHER" id="PTHR43567:SF1">
    <property type="entry name" value="FLAVOREDOXIN"/>
    <property type="match status" value="1"/>
</dbReference>
<sequence>MIHSRFRVKRITEMREKKDNKNSTGNGRMLWKPGNMVYPVPAVMVTAADREGKSNIITIAWTGTVCTNPPMAYISVRPERYSYGMLKETGEFVINLTTEKLVRATDYCGVKSGRDTDKWKETGLTPIPAQEVKVPLIKESPVNIECRVSEIRELGSHHMFLARVVAVDVDEAYLNEQGRFELQKAAPIVYSHGEYYGLSSLLGTFGYSVRKKTVPARGNKKRPGGKYER</sequence>
<reference evidence="5 6" key="1">
    <citation type="submission" date="2013-07" db="EMBL/GenBank/DDBJ databases">
        <authorList>
            <person name="Weinstock G."/>
            <person name="Sodergren E."/>
            <person name="Wylie T."/>
            <person name="Fulton L."/>
            <person name="Fulton R."/>
            <person name="Fronick C."/>
            <person name="O'Laughlin M."/>
            <person name="Godfrey J."/>
            <person name="Miner T."/>
            <person name="Herter B."/>
            <person name="Appelbaum E."/>
            <person name="Cordes M."/>
            <person name="Lek S."/>
            <person name="Wollam A."/>
            <person name="Pepin K.H."/>
            <person name="Palsikar V.B."/>
            <person name="Mitreva M."/>
            <person name="Wilson R.K."/>
        </authorList>
    </citation>
    <scope>NUCLEOTIDE SEQUENCE [LARGE SCALE GENOMIC DNA]</scope>
    <source>
        <strain evidence="5 6">ATCC 14940</strain>
    </source>
</reference>
<dbReference type="SMART" id="SM00903">
    <property type="entry name" value="Flavin_Reduct"/>
    <property type="match status" value="1"/>
</dbReference>